<dbReference type="PANTHER" id="PTHR31310:SF10">
    <property type="entry name" value="INOSITOLPHOSPHOTRANSFERASE AUR1_IPT1 DOMAIN-CONTAINING PROTEIN"/>
    <property type="match status" value="1"/>
</dbReference>
<gene>
    <name evidence="7" type="ORF">BDU57DRAFT_559280</name>
</gene>
<proteinExistence type="predicted"/>
<evidence type="ECO:0000313" key="7">
    <source>
        <dbReference type="EMBL" id="KAF1913154.1"/>
    </source>
</evidence>
<feature type="transmembrane region" description="Helical" evidence="5">
    <location>
        <begin position="354"/>
        <end position="375"/>
    </location>
</feature>
<reference evidence="7" key="1">
    <citation type="journal article" date="2020" name="Stud. Mycol.">
        <title>101 Dothideomycetes genomes: a test case for predicting lifestyles and emergence of pathogens.</title>
        <authorList>
            <person name="Haridas S."/>
            <person name="Albert R."/>
            <person name="Binder M."/>
            <person name="Bloem J."/>
            <person name="Labutti K."/>
            <person name="Salamov A."/>
            <person name="Andreopoulos B."/>
            <person name="Baker S."/>
            <person name="Barry K."/>
            <person name="Bills G."/>
            <person name="Bluhm B."/>
            <person name="Cannon C."/>
            <person name="Castanera R."/>
            <person name="Culley D."/>
            <person name="Daum C."/>
            <person name="Ezra D."/>
            <person name="Gonzalez J."/>
            <person name="Henrissat B."/>
            <person name="Kuo A."/>
            <person name="Liang C."/>
            <person name="Lipzen A."/>
            <person name="Lutzoni F."/>
            <person name="Magnuson J."/>
            <person name="Mondo S."/>
            <person name="Nolan M."/>
            <person name="Ohm R."/>
            <person name="Pangilinan J."/>
            <person name="Park H.-J."/>
            <person name="Ramirez L."/>
            <person name="Alfaro M."/>
            <person name="Sun H."/>
            <person name="Tritt A."/>
            <person name="Yoshinaga Y."/>
            <person name="Zwiers L.-H."/>
            <person name="Turgeon B."/>
            <person name="Goodwin S."/>
            <person name="Spatafora J."/>
            <person name="Crous P."/>
            <person name="Grigoriev I."/>
        </authorList>
    </citation>
    <scope>NUCLEOTIDE SEQUENCE</scope>
    <source>
        <strain evidence="7">HMLAC05119</strain>
    </source>
</reference>
<dbReference type="PANTHER" id="PTHR31310">
    <property type="match status" value="1"/>
</dbReference>
<feature type="transmembrane region" description="Helical" evidence="5">
    <location>
        <begin position="326"/>
        <end position="348"/>
    </location>
</feature>
<keyword evidence="3 5" id="KW-1133">Transmembrane helix</keyword>
<keyword evidence="4 5" id="KW-0472">Membrane</keyword>
<dbReference type="AlphaFoldDB" id="A0A6A5QF56"/>
<organism evidence="7 8">
    <name type="scientific">Ampelomyces quisqualis</name>
    <name type="common">Powdery mildew agent</name>
    <dbReference type="NCBI Taxonomy" id="50730"/>
    <lineage>
        <taxon>Eukaryota</taxon>
        <taxon>Fungi</taxon>
        <taxon>Dikarya</taxon>
        <taxon>Ascomycota</taxon>
        <taxon>Pezizomycotina</taxon>
        <taxon>Dothideomycetes</taxon>
        <taxon>Pleosporomycetidae</taxon>
        <taxon>Pleosporales</taxon>
        <taxon>Pleosporineae</taxon>
        <taxon>Phaeosphaeriaceae</taxon>
        <taxon>Ampelomyces</taxon>
    </lineage>
</organism>
<dbReference type="OrthoDB" id="2566866at2759"/>
<feature type="transmembrane region" description="Helical" evidence="5">
    <location>
        <begin position="283"/>
        <end position="305"/>
    </location>
</feature>
<keyword evidence="8" id="KW-1185">Reference proteome</keyword>
<keyword evidence="2 5" id="KW-0812">Transmembrane</keyword>
<protein>
    <submittedName>
        <fullName evidence="7">PAP2 superfamily-domain-containing protein</fullName>
    </submittedName>
</protein>
<feature type="transmembrane region" description="Helical" evidence="5">
    <location>
        <begin position="116"/>
        <end position="136"/>
    </location>
</feature>
<dbReference type="InterPro" id="IPR052185">
    <property type="entry name" value="IPC_Synthase-Related"/>
</dbReference>
<evidence type="ECO:0000259" key="6">
    <source>
        <dbReference type="Pfam" id="PF14378"/>
    </source>
</evidence>
<dbReference type="CDD" id="cd03386">
    <property type="entry name" value="PAP2_Aur1_like"/>
    <property type="match status" value="1"/>
</dbReference>
<dbReference type="Proteomes" id="UP000800096">
    <property type="component" value="Unassembled WGS sequence"/>
</dbReference>
<feature type="transmembrane region" description="Helical" evidence="5">
    <location>
        <begin position="233"/>
        <end position="251"/>
    </location>
</feature>
<dbReference type="EMBL" id="ML979139">
    <property type="protein sequence ID" value="KAF1913154.1"/>
    <property type="molecule type" value="Genomic_DNA"/>
</dbReference>
<dbReference type="Pfam" id="PF14378">
    <property type="entry name" value="PAP2_3"/>
    <property type="match status" value="1"/>
</dbReference>
<evidence type="ECO:0000256" key="5">
    <source>
        <dbReference type="SAM" id="Phobius"/>
    </source>
</evidence>
<name>A0A6A5QF56_AMPQU</name>
<sequence length="405" mass="46540">MANLTAPGDGPWNSKPAWTLPKWVEPLMIATILFSFMFLTRKRNFRILDRSYPREGHLDTGSSGSREHLISYPSDSDSGFDDVTTAKNPSKVRNVGCCKVTTPNTSRFRNHIHSRILQRFPFLIEMFYWIINYAFYRMTSVLSSKLFAGRGIWDVAQGHGISILEAEEHGILRFLFPIRERDVQQWFMQGHQDALSVLNKAYALIHLPGTVGFICWYYYAAPSFTTFSTARRTITLTNFCAFLTFIVYPCMPPRLLPEEYGFLDTVHHDNAESAFMSGKYVNMLAAMPSMHFGYSFCIGMTLVYHSGAFRRTLERGEIKKSLPWKCFYVLLGLGYPAFILTTIVATANHYFMDALVAACLVVVAFFCNKVFYVFLPAEDWLFWVLRVDKPIPTTGERFWEKVGRF</sequence>
<evidence type="ECO:0000313" key="8">
    <source>
        <dbReference type="Proteomes" id="UP000800096"/>
    </source>
</evidence>
<comment type="subcellular location">
    <subcellularLocation>
        <location evidence="1">Membrane</location>
        <topology evidence="1">Multi-pass membrane protein</topology>
    </subcellularLocation>
</comment>
<evidence type="ECO:0000256" key="4">
    <source>
        <dbReference type="ARBA" id="ARBA00023136"/>
    </source>
</evidence>
<dbReference type="GO" id="GO:0016020">
    <property type="term" value="C:membrane"/>
    <property type="evidence" value="ECO:0007669"/>
    <property type="project" value="UniProtKB-SubCell"/>
</dbReference>
<feature type="domain" description="Inositolphosphotransferase Aur1/Ipt1" evidence="6">
    <location>
        <begin position="181"/>
        <end position="307"/>
    </location>
</feature>
<dbReference type="InterPro" id="IPR026841">
    <property type="entry name" value="Aur1/Ipt1"/>
</dbReference>
<feature type="transmembrane region" description="Helical" evidence="5">
    <location>
        <begin position="201"/>
        <end position="221"/>
    </location>
</feature>
<evidence type="ECO:0000256" key="3">
    <source>
        <dbReference type="ARBA" id="ARBA00022989"/>
    </source>
</evidence>
<feature type="transmembrane region" description="Helical" evidence="5">
    <location>
        <begin position="20"/>
        <end position="40"/>
    </location>
</feature>
<accession>A0A6A5QF56</accession>
<evidence type="ECO:0000256" key="2">
    <source>
        <dbReference type="ARBA" id="ARBA00022692"/>
    </source>
</evidence>
<evidence type="ECO:0000256" key="1">
    <source>
        <dbReference type="ARBA" id="ARBA00004141"/>
    </source>
</evidence>